<sequence length="590" mass="68765">MITRVHIESPEDTGAEDLKELFTQLGGWPLIEGSSWDESEFDWKIMMSKFRKVGLNHDHFIRLAVYPDKNDPNENTIFIDPPGMDLPHPQLKNLTRATLSSTLNEMVALTKSFGIDTVSSIEDLKKVALFMVDLYMLNAAPITDPAGFRIFSNFEELQSKYPGVQWWSYINGILPSRIQARKSDKIIVFNPEYFSHLGDVISKMDKRILANYVFYREAESFARYTNLRSAKENSSAAKEFLLTEEENAVFCMNQVSSNLQYALNALYVKDLFDDEKMIFMSKLVYHLKEKYRRVLNETKWMDDTTRARAIEKIQRMHSFVGHPSDLLDKEKLNNYYAFLKVHPKSFLKTQLNVMQLKYLHHYKEMMNTYNEQDWYRKLDNDFSTLPYYIPMTNKLLVPAGFVVRLVIEKDYPKYMRYGYFGPHIAHEIAHGFDRDGQSIDENGQPNHLWTASTNKEYEQMAKCIDKQYKIYVAENFNLTVKSKKISEIADNLGLKAAYGAYKQYLMLNGGDDERLPGLDNYSPQQMFWISYANSLCARYTREGLRQAIIKGDDVIKPYRVLGPIFNSEEFFNDFSCPSNSSMYRVHKCDL</sequence>
<proteinExistence type="predicted"/>
<dbReference type="EMBL" id="CM056744">
    <property type="protein sequence ID" value="KAJ8664533.1"/>
    <property type="molecule type" value="Genomic_DNA"/>
</dbReference>
<dbReference type="Proteomes" id="UP001239111">
    <property type="component" value="Chromosome 4"/>
</dbReference>
<organism evidence="1 2">
    <name type="scientific">Eretmocerus hayati</name>
    <dbReference type="NCBI Taxonomy" id="131215"/>
    <lineage>
        <taxon>Eukaryota</taxon>
        <taxon>Metazoa</taxon>
        <taxon>Ecdysozoa</taxon>
        <taxon>Arthropoda</taxon>
        <taxon>Hexapoda</taxon>
        <taxon>Insecta</taxon>
        <taxon>Pterygota</taxon>
        <taxon>Neoptera</taxon>
        <taxon>Endopterygota</taxon>
        <taxon>Hymenoptera</taxon>
        <taxon>Apocrita</taxon>
        <taxon>Proctotrupomorpha</taxon>
        <taxon>Chalcidoidea</taxon>
        <taxon>Aphelinidae</taxon>
        <taxon>Aphelininae</taxon>
        <taxon>Eretmocerus</taxon>
    </lineage>
</organism>
<protein>
    <submittedName>
        <fullName evidence="1">Uncharacterized protein</fullName>
    </submittedName>
</protein>
<evidence type="ECO:0000313" key="1">
    <source>
        <dbReference type="EMBL" id="KAJ8664533.1"/>
    </source>
</evidence>
<accession>A0ACC2N1A5</accession>
<comment type="caution">
    <text evidence="1">The sequence shown here is derived from an EMBL/GenBank/DDBJ whole genome shotgun (WGS) entry which is preliminary data.</text>
</comment>
<keyword evidence="2" id="KW-1185">Reference proteome</keyword>
<name>A0ACC2N1A5_9HYME</name>
<gene>
    <name evidence="1" type="ORF">QAD02_006195</name>
</gene>
<evidence type="ECO:0000313" key="2">
    <source>
        <dbReference type="Proteomes" id="UP001239111"/>
    </source>
</evidence>
<reference evidence="1" key="1">
    <citation type="submission" date="2023-04" db="EMBL/GenBank/DDBJ databases">
        <title>A chromosome-level genome assembly of the parasitoid wasp Eretmocerus hayati.</title>
        <authorList>
            <person name="Zhong Y."/>
            <person name="Liu S."/>
            <person name="Liu Y."/>
        </authorList>
    </citation>
    <scope>NUCLEOTIDE SEQUENCE</scope>
    <source>
        <strain evidence="1">ZJU_SS_LIU_2023</strain>
    </source>
</reference>